<accession>A0A1L3GEQ7</accession>
<dbReference type="Proteomes" id="UP000182264">
    <property type="component" value="Chromosome"/>
</dbReference>
<keyword evidence="2" id="KW-0808">Transferase</keyword>
<dbReference type="GO" id="GO:0032259">
    <property type="term" value="P:methylation"/>
    <property type="evidence" value="ECO:0007669"/>
    <property type="project" value="UniProtKB-KW"/>
</dbReference>
<organism evidence="2 3">
    <name type="scientific">Syntrophotalea acetylenica</name>
    <name type="common">Pelobacter acetylenicus</name>
    <dbReference type="NCBI Taxonomy" id="29542"/>
    <lineage>
        <taxon>Bacteria</taxon>
        <taxon>Pseudomonadati</taxon>
        <taxon>Thermodesulfobacteriota</taxon>
        <taxon>Desulfuromonadia</taxon>
        <taxon>Desulfuromonadales</taxon>
        <taxon>Syntrophotaleaceae</taxon>
        <taxon>Syntrophotalea</taxon>
    </lineage>
</organism>
<dbReference type="EMBL" id="CP015518">
    <property type="protein sequence ID" value="APG24400.1"/>
    <property type="molecule type" value="Genomic_DNA"/>
</dbReference>
<dbReference type="InterPro" id="IPR005651">
    <property type="entry name" value="Trm112-like"/>
</dbReference>
<dbReference type="InterPro" id="IPR029063">
    <property type="entry name" value="SAM-dependent_MTases_sf"/>
</dbReference>
<dbReference type="Gene3D" id="2.20.25.10">
    <property type="match status" value="1"/>
</dbReference>
<dbReference type="PANTHER" id="PTHR45445:SF2">
    <property type="entry name" value="METHYLTRANSFERASE TYPE 11 DOMAIN-CONTAINING PROTEIN"/>
    <property type="match status" value="1"/>
</dbReference>
<evidence type="ECO:0000313" key="2">
    <source>
        <dbReference type="EMBL" id="APG24400.1"/>
    </source>
</evidence>
<evidence type="ECO:0000313" key="3">
    <source>
        <dbReference type="Proteomes" id="UP000182264"/>
    </source>
</evidence>
<dbReference type="Pfam" id="PF08241">
    <property type="entry name" value="Methyltransf_11"/>
    <property type="match status" value="1"/>
</dbReference>
<dbReference type="KEGG" id="pace:A6070_13275"/>
<protein>
    <submittedName>
        <fullName evidence="2">SAM-dependent methyltransferase</fullName>
    </submittedName>
</protein>
<dbReference type="GO" id="GO:0008757">
    <property type="term" value="F:S-adenosylmethionine-dependent methyltransferase activity"/>
    <property type="evidence" value="ECO:0007669"/>
    <property type="project" value="InterPro"/>
</dbReference>
<dbReference type="InterPro" id="IPR013216">
    <property type="entry name" value="Methyltransf_11"/>
</dbReference>
<dbReference type="CDD" id="cd02440">
    <property type="entry name" value="AdoMet_MTases"/>
    <property type="match status" value="1"/>
</dbReference>
<reference evidence="2 3" key="1">
    <citation type="journal article" date="2017" name="Genome Announc.">
        <title>Complete Genome Sequences of Two Acetylene-Fermenting Pelobacter acetylenicus Strains.</title>
        <authorList>
            <person name="Sutton J.M."/>
            <person name="Baesman S.M."/>
            <person name="Fierst J.L."/>
            <person name="Poret-Peterson A.T."/>
            <person name="Oremland R.S."/>
            <person name="Dunlap D.S."/>
            <person name="Akob D.M."/>
        </authorList>
    </citation>
    <scope>NUCLEOTIDE SEQUENCE [LARGE SCALE GENOMIC DNA]</scope>
    <source>
        <strain evidence="2 3">DSM 3247</strain>
    </source>
</reference>
<gene>
    <name evidence="2" type="ORF">A7E75_04630</name>
</gene>
<dbReference type="PANTHER" id="PTHR45445">
    <property type="match status" value="1"/>
</dbReference>
<dbReference type="OrthoDB" id="9768004at2"/>
<dbReference type="RefSeq" id="WP_072286239.1">
    <property type="nucleotide sequence ID" value="NZ_CP015455.1"/>
</dbReference>
<name>A0A1L3GEQ7_SYNAC</name>
<proteinExistence type="predicted"/>
<evidence type="ECO:0000259" key="1">
    <source>
        <dbReference type="Pfam" id="PF08241"/>
    </source>
</evidence>
<keyword evidence="3" id="KW-1185">Reference proteome</keyword>
<dbReference type="Gene3D" id="3.40.50.150">
    <property type="entry name" value="Vaccinia Virus protein VP39"/>
    <property type="match status" value="1"/>
</dbReference>
<dbReference type="AlphaFoldDB" id="A0A1L3GEQ7"/>
<dbReference type="Pfam" id="PF03966">
    <property type="entry name" value="Trm112p"/>
    <property type="match status" value="1"/>
</dbReference>
<dbReference type="SUPFAM" id="SSF158997">
    <property type="entry name" value="Trm112p-like"/>
    <property type="match status" value="1"/>
</dbReference>
<feature type="domain" description="Methyltransferase type 11" evidence="1">
    <location>
        <begin position="112"/>
        <end position="228"/>
    </location>
</feature>
<dbReference type="STRING" id="29542.A6070_13275"/>
<dbReference type="SUPFAM" id="SSF53335">
    <property type="entry name" value="S-adenosyl-L-methionine-dependent methyltransferases"/>
    <property type="match status" value="1"/>
</dbReference>
<keyword evidence="2" id="KW-0489">Methyltransferase</keyword>
<sequence>MKKPLLKVLICPACRPAEVALTPEIRQECGGDILQGDLICPACGHAYPIRDGLAYLEPPATSPKQAGTGYESPRALASYLWSHYGDLLGDSEASDAYHRWAGLMAPGQGLALDIGSAVGRFAFEIHDRFDFVIGIDKSESFIRTARELLIRRGRTVLLPEEGQLVRETTLRLPAAWHGHNVEFLVADAQALPFRSSTFSCLASLNLVDKLPCPLRHLAEMDRVALSTGAQVLVSDPFSWSLETAEERHWLGGKTSQPFAGRGLDNIEALLRGELPGLRKSWSMENRGHVWWKIRTHANHFELIRSCYIKARR</sequence>